<accession>A0A7Z2T2Q3</accession>
<evidence type="ECO:0000313" key="2">
    <source>
        <dbReference type="Proteomes" id="UP000464262"/>
    </source>
</evidence>
<dbReference type="Proteomes" id="UP000464262">
    <property type="component" value="Chromosome 1"/>
</dbReference>
<keyword evidence="2" id="KW-1185">Reference proteome</keyword>
<dbReference type="KEGG" id="vas:GT360_06540"/>
<organism evidence="1 2">
    <name type="scientific">Vibrio astriarenae</name>
    <dbReference type="NCBI Taxonomy" id="1481923"/>
    <lineage>
        <taxon>Bacteria</taxon>
        <taxon>Pseudomonadati</taxon>
        <taxon>Pseudomonadota</taxon>
        <taxon>Gammaproteobacteria</taxon>
        <taxon>Vibrionales</taxon>
        <taxon>Vibrionaceae</taxon>
        <taxon>Vibrio</taxon>
    </lineage>
</organism>
<dbReference type="InterPro" id="IPR010794">
    <property type="entry name" value="MalM"/>
</dbReference>
<evidence type="ECO:0008006" key="3">
    <source>
        <dbReference type="Google" id="ProtNLM"/>
    </source>
</evidence>
<protein>
    <recommendedName>
        <fullName evidence="3">Lipoprotein</fullName>
    </recommendedName>
</protein>
<dbReference type="PROSITE" id="PS51257">
    <property type="entry name" value="PROKAR_LIPOPROTEIN"/>
    <property type="match status" value="1"/>
</dbReference>
<dbReference type="GO" id="GO:0042597">
    <property type="term" value="C:periplasmic space"/>
    <property type="evidence" value="ECO:0007669"/>
    <property type="project" value="InterPro"/>
</dbReference>
<sequence length="237" mass="26463">MREKLIIGAILAGVVGCSNITNMFEEPEYTRQESNRTIESMLELQALPLQPEAVEEIEITRQSQYLDAYGIQSPVAVYKVETDAEQIKLTLKSYLGKTVYAPSYKVIDLKGNVVFDAHNHDFSVIPSSLTDSYRQEIESDILLPSASSPYFVVVYTSEDDLEGKTEVTLRPNTNKEETMYVEHDSVGIISAEFTLSGTKRSVVHSQTTSKDEELREQLRASIESGDVDAALDLVDQL</sequence>
<dbReference type="EMBL" id="CP047475">
    <property type="protein sequence ID" value="QIA63192.1"/>
    <property type="molecule type" value="Genomic_DNA"/>
</dbReference>
<dbReference type="AlphaFoldDB" id="A0A7Z2T2Q3"/>
<reference evidence="1 2" key="1">
    <citation type="submission" date="2020-01" db="EMBL/GenBank/DDBJ databases">
        <title>Whole genome and functional gene identification of agarase of Vibrio HN897.</title>
        <authorList>
            <person name="Liu Y."/>
            <person name="Zhao Z."/>
        </authorList>
    </citation>
    <scope>NUCLEOTIDE SEQUENCE [LARGE SCALE GENOMIC DNA]</scope>
    <source>
        <strain evidence="1 2">HN897</strain>
    </source>
</reference>
<dbReference type="RefSeq" id="WP_164648096.1">
    <property type="nucleotide sequence ID" value="NZ_CP047475.1"/>
</dbReference>
<name>A0A7Z2T2Q3_9VIBR</name>
<evidence type="ECO:0000313" key="1">
    <source>
        <dbReference type="EMBL" id="QIA63192.1"/>
    </source>
</evidence>
<dbReference type="GO" id="GO:0008643">
    <property type="term" value="P:carbohydrate transport"/>
    <property type="evidence" value="ECO:0007669"/>
    <property type="project" value="InterPro"/>
</dbReference>
<dbReference type="Pfam" id="PF07148">
    <property type="entry name" value="MalM"/>
    <property type="match status" value="1"/>
</dbReference>
<proteinExistence type="predicted"/>
<gene>
    <name evidence="1" type="ORF">GT360_06540</name>
</gene>